<keyword evidence="6" id="KW-1133">Transmembrane helix</keyword>
<evidence type="ECO:0000256" key="6">
    <source>
        <dbReference type="ARBA" id="ARBA00022989"/>
    </source>
</evidence>
<evidence type="ECO:0000256" key="8">
    <source>
        <dbReference type="ARBA" id="ARBA00023136"/>
    </source>
</evidence>
<dbReference type="AlphaFoldDB" id="A0A061HA56"/>
<name>A0A061HA56_9BASI</name>
<reference evidence="10 11" key="1">
    <citation type="journal article" date="2013" name="Plant Cell">
        <title>The transition from a phytopathogenic smut ancestor to an anamorphic biocontrol agent deciphered by comparative whole-genome analysis.</title>
        <authorList>
            <person name="Lefebvre F."/>
            <person name="Joly D.L."/>
            <person name="Labbe C."/>
            <person name="Teichmann B."/>
            <person name="Linning R."/>
            <person name="Belzile F."/>
            <person name="Bakkeren G."/>
            <person name="Belanger R.R."/>
        </authorList>
    </citation>
    <scope>NUCLEOTIDE SEQUENCE [LARGE SCALE GENOMIC DNA]</scope>
    <source>
        <strain evidence="10 11">PF-1</strain>
    </source>
</reference>
<protein>
    <recommendedName>
        <fullName evidence="9">Mitochondrial pyruvate carrier</fullName>
    </recommendedName>
</protein>
<dbReference type="GO" id="GO:0005743">
    <property type="term" value="C:mitochondrial inner membrane"/>
    <property type="evidence" value="ECO:0007669"/>
    <property type="project" value="UniProtKB-SubCell"/>
</dbReference>
<accession>A0A061HA56</accession>
<sequence>MASTFAAWIRSPAARDYFFSTHFWGPVANWGLPLAALADLSKNEEMISGTMTTALASYSAVFMRFAWRVQPRNYLLFACHTTNMLAQSTQLARFANYHYFGGKEKRAEAAIPGVKQVVSA</sequence>
<evidence type="ECO:0000313" key="11">
    <source>
        <dbReference type="Proteomes" id="UP000053664"/>
    </source>
</evidence>
<dbReference type="Pfam" id="PF03650">
    <property type="entry name" value="MPC"/>
    <property type="match status" value="1"/>
</dbReference>
<keyword evidence="4" id="KW-0812">Transmembrane</keyword>
<evidence type="ECO:0000256" key="7">
    <source>
        <dbReference type="ARBA" id="ARBA00023128"/>
    </source>
</evidence>
<comment type="subcellular location">
    <subcellularLocation>
        <location evidence="1 9">Mitochondrion inner membrane</location>
        <topology evidence="1 9">Multi-pass membrane protein</topology>
    </subcellularLocation>
</comment>
<evidence type="ECO:0000256" key="4">
    <source>
        <dbReference type="ARBA" id="ARBA00022692"/>
    </source>
</evidence>
<dbReference type="eggNOG" id="KOG1590">
    <property type="taxonomic scope" value="Eukaryota"/>
</dbReference>
<evidence type="ECO:0000256" key="9">
    <source>
        <dbReference type="RuleBase" id="RU363100"/>
    </source>
</evidence>
<dbReference type="InterPro" id="IPR005336">
    <property type="entry name" value="MPC"/>
</dbReference>
<proteinExistence type="inferred from homology"/>
<comment type="function">
    <text evidence="9">Mediates the uptake of pyruvate into mitochondria.</text>
</comment>
<dbReference type="HOGENOM" id="CLU_099502_3_2_1"/>
<evidence type="ECO:0000256" key="2">
    <source>
        <dbReference type="ARBA" id="ARBA00006416"/>
    </source>
</evidence>
<dbReference type="GeneID" id="19317220"/>
<evidence type="ECO:0000256" key="3">
    <source>
        <dbReference type="ARBA" id="ARBA00022448"/>
    </source>
</evidence>
<evidence type="ECO:0000313" key="10">
    <source>
        <dbReference type="EMBL" id="EPQ29354.1"/>
    </source>
</evidence>
<organism evidence="10 11">
    <name type="scientific">Pseudozyma flocculosa PF-1</name>
    <dbReference type="NCBI Taxonomy" id="1277687"/>
    <lineage>
        <taxon>Eukaryota</taxon>
        <taxon>Fungi</taxon>
        <taxon>Dikarya</taxon>
        <taxon>Basidiomycota</taxon>
        <taxon>Ustilaginomycotina</taxon>
        <taxon>Ustilaginomycetes</taxon>
        <taxon>Ustilaginales</taxon>
        <taxon>Ustilaginaceae</taxon>
        <taxon>Pseudozyma</taxon>
    </lineage>
</organism>
<keyword evidence="5 9" id="KW-0999">Mitochondrion inner membrane</keyword>
<keyword evidence="7 9" id="KW-0496">Mitochondrion</keyword>
<dbReference type="GO" id="GO:0006850">
    <property type="term" value="P:pyruvate import into mitochondria"/>
    <property type="evidence" value="ECO:0007669"/>
    <property type="project" value="InterPro"/>
</dbReference>
<keyword evidence="8" id="KW-0472">Membrane</keyword>
<dbReference type="OrthoDB" id="1697690at2759"/>
<keyword evidence="3 9" id="KW-0813">Transport</keyword>
<dbReference type="EMBL" id="KE361631">
    <property type="protein sequence ID" value="EPQ29354.1"/>
    <property type="molecule type" value="Genomic_DNA"/>
</dbReference>
<dbReference type="RefSeq" id="XP_007878816.1">
    <property type="nucleotide sequence ID" value="XM_007880625.1"/>
</dbReference>
<evidence type="ECO:0000256" key="1">
    <source>
        <dbReference type="ARBA" id="ARBA00004448"/>
    </source>
</evidence>
<dbReference type="Proteomes" id="UP000053664">
    <property type="component" value="Unassembled WGS sequence"/>
</dbReference>
<dbReference type="KEGG" id="pfp:PFL1_03109"/>
<dbReference type="PANTHER" id="PTHR14154">
    <property type="entry name" value="UPF0041 BRAIN PROTEIN 44-RELATED"/>
    <property type="match status" value="1"/>
</dbReference>
<comment type="similarity">
    <text evidence="2 9">Belongs to the mitochondrial pyruvate carrier (MPC) (TC 2.A.105) family.</text>
</comment>
<gene>
    <name evidence="10" type="ORF">PFL1_03109</name>
</gene>
<evidence type="ECO:0000256" key="5">
    <source>
        <dbReference type="ARBA" id="ARBA00022792"/>
    </source>
</evidence>